<dbReference type="InterPro" id="IPR012763">
    <property type="entry name" value="DNA_pol_III_sug/sutau_N"/>
</dbReference>
<feature type="compositionally biased region" description="Polar residues" evidence="12">
    <location>
        <begin position="389"/>
        <end position="400"/>
    </location>
</feature>
<dbReference type="AlphaFoldDB" id="A0A2U1K4H8"/>
<reference evidence="14 15" key="1">
    <citation type="submission" date="2018-04" db="EMBL/GenBank/DDBJ databases">
        <title>Camelliibacillus theae gen. nov., sp. nov., isolated from Pu'er tea.</title>
        <authorList>
            <person name="Niu L."/>
        </authorList>
    </citation>
    <scope>NUCLEOTIDE SEQUENCE [LARGE SCALE GENOMIC DNA]</scope>
    <source>
        <strain evidence="14 15">T8</strain>
    </source>
</reference>
<dbReference type="Gene3D" id="1.20.272.10">
    <property type="match status" value="1"/>
</dbReference>
<dbReference type="InterPro" id="IPR022754">
    <property type="entry name" value="DNA_pol_III_gamma-3"/>
</dbReference>
<dbReference type="GO" id="GO:0003887">
    <property type="term" value="F:DNA-directed DNA polymerase activity"/>
    <property type="evidence" value="ECO:0007669"/>
    <property type="project" value="UniProtKB-KW"/>
</dbReference>
<dbReference type="NCBIfam" id="TIGR02397">
    <property type="entry name" value="dnaX_nterm"/>
    <property type="match status" value="1"/>
</dbReference>
<dbReference type="FunFam" id="1.20.272.10:FF:000003">
    <property type="entry name" value="DNA polymerase III subunit gamma/tau"/>
    <property type="match status" value="1"/>
</dbReference>
<dbReference type="InterPro" id="IPR048448">
    <property type="entry name" value="DnaX-like_C"/>
</dbReference>
<dbReference type="FunFam" id="3.40.50.300:FF:000014">
    <property type="entry name" value="DNA polymerase III subunit gamma/tau"/>
    <property type="match status" value="1"/>
</dbReference>
<sequence>MSYQALYRVWRPRTFKDLIGQEHVTKTLQNAIVSGKFSHAYLFTGPRGTGKTTAAKIVAKAVNCEKAPVREPCNECSTCRSILDGSNSDVIEIDAASNNGVDEIRDLREKVKYAPAQSVNKVYIIDEVHMLSTGAFNALLKTLEEPPGHAIFILATTEPHKVPPTIISRCQRFDFRRIPNKAMVRRMQTIMEREGLDAENDALSLVARTAEGGMRDALSILDQVISYSDDKITVQDVLAVTGTVSESFLSRIASAFLNKDAEGALEAVDELIENGKDPMRFIEDLIYYFRDLLLFQTAPALEEIRERGEKDESFRNLAQHCPKQWIYSVIDTLNASQQEMKWTNSKRIFLEVAFVKLCQEDSSAEQSEMYTNLLGKIEQLESELNRLKQQQPVESGQIQEANKDKPAKQQASSSSGKQPFAPVKAMLKKASKQELNNLRQMWGNIMNEIRQEKVSAHAWLKDSQPVACSDDTFLLSFPYEMHCQMASKDQIRTTVEQSVRKILNKPLAMLTIIDSDWEKVKESFVQNQQEESEGKKNSKHEEDPLIAEAKRIFGEEIIEIKETGGISE</sequence>
<dbReference type="PRINTS" id="PR00300">
    <property type="entry name" value="CLPPROTEASEA"/>
</dbReference>
<dbReference type="OrthoDB" id="9810148at2"/>
<gene>
    <name evidence="14" type="ORF">DCC39_07555</name>
</gene>
<dbReference type="PANTHER" id="PTHR11669:SF0">
    <property type="entry name" value="PROTEIN STICHEL-LIKE 2"/>
    <property type="match status" value="1"/>
</dbReference>
<dbReference type="GO" id="GO:0009360">
    <property type="term" value="C:DNA polymerase III complex"/>
    <property type="evidence" value="ECO:0007669"/>
    <property type="project" value="InterPro"/>
</dbReference>
<dbReference type="InterPro" id="IPR050238">
    <property type="entry name" value="DNA_Rep/Repair_Clamp_Loader"/>
</dbReference>
<evidence type="ECO:0000313" key="15">
    <source>
        <dbReference type="Proteomes" id="UP000245998"/>
    </source>
</evidence>
<feature type="compositionally biased region" description="Low complexity" evidence="12">
    <location>
        <begin position="408"/>
        <end position="419"/>
    </location>
</feature>
<keyword evidence="10" id="KW-0239">DNA-directed DNA polymerase</keyword>
<comment type="catalytic activity">
    <reaction evidence="11">
        <text>DNA(n) + a 2'-deoxyribonucleoside 5'-triphosphate = DNA(n+1) + diphosphate</text>
        <dbReference type="Rhea" id="RHEA:22508"/>
        <dbReference type="Rhea" id="RHEA-COMP:17339"/>
        <dbReference type="Rhea" id="RHEA-COMP:17340"/>
        <dbReference type="ChEBI" id="CHEBI:33019"/>
        <dbReference type="ChEBI" id="CHEBI:61560"/>
        <dbReference type="ChEBI" id="CHEBI:173112"/>
        <dbReference type="EC" id="2.7.7.7"/>
    </reaction>
</comment>
<comment type="caution">
    <text evidence="14">The sequence shown here is derived from an EMBL/GenBank/DDBJ whole genome shotgun (WGS) entry which is preliminary data.</text>
</comment>
<evidence type="ECO:0000256" key="12">
    <source>
        <dbReference type="SAM" id="MobiDB-lite"/>
    </source>
</evidence>
<feature type="compositionally biased region" description="Basic and acidic residues" evidence="12">
    <location>
        <begin position="532"/>
        <end position="544"/>
    </location>
</feature>
<keyword evidence="3" id="KW-0808">Transferase</keyword>
<evidence type="ECO:0000313" key="14">
    <source>
        <dbReference type="EMBL" id="PWA12094.1"/>
    </source>
</evidence>
<evidence type="ECO:0000256" key="1">
    <source>
        <dbReference type="ARBA" id="ARBA00006360"/>
    </source>
</evidence>
<dbReference type="Gene3D" id="3.30.300.180">
    <property type="match status" value="1"/>
</dbReference>
<dbReference type="Pfam" id="PF22608">
    <property type="entry name" value="DNAX_ATPase_lid"/>
    <property type="match status" value="1"/>
</dbReference>
<evidence type="ECO:0000256" key="10">
    <source>
        <dbReference type="ARBA" id="ARBA00022932"/>
    </source>
</evidence>
<accession>A0A2U1K4H8</accession>
<dbReference type="PANTHER" id="PTHR11669">
    <property type="entry name" value="REPLICATION FACTOR C / DNA POLYMERASE III GAMMA-TAU SUBUNIT"/>
    <property type="match status" value="1"/>
</dbReference>
<dbReference type="GO" id="GO:0046872">
    <property type="term" value="F:metal ion binding"/>
    <property type="evidence" value="ECO:0007669"/>
    <property type="project" value="UniProtKB-KW"/>
</dbReference>
<keyword evidence="8" id="KW-0862">Zinc</keyword>
<dbReference type="InterPro" id="IPR045085">
    <property type="entry name" value="HLD_clamp_pol_III_gamma_tau"/>
</dbReference>
<evidence type="ECO:0000256" key="6">
    <source>
        <dbReference type="ARBA" id="ARBA00022723"/>
    </source>
</evidence>
<proteinExistence type="inferred from homology"/>
<dbReference type="GO" id="GO:0003677">
    <property type="term" value="F:DNA binding"/>
    <property type="evidence" value="ECO:0007669"/>
    <property type="project" value="InterPro"/>
</dbReference>
<dbReference type="SUPFAM" id="SSF48019">
    <property type="entry name" value="post-AAA+ oligomerization domain-like"/>
    <property type="match status" value="1"/>
</dbReference>
<dbReference type="InterPro" id="IPR001270">
    <property type="entry name" value="ClpA/B"/>
</dbReference>
<dbReference type="Gene3D" id="3.40.50.300">
    <property type="entry name" value="P-loop containing nucleotide triphosphate hydrolases"/>
    <property type="match status" value="1"/>
</dbReference>
<dbReference type="Proteomes" id="UP000245998">
    <property type="component" value="Unassembled WGS sequence"/>
</dbReference>
<name>A0A2U1K4H8_9BACI</name>
<dbReference type="SMART" id="SM00382">
    <property type="entry name" value="AAA"/>
    <property type="match status" value="1"/>
</dbReference>
<evidence type="ECO:0000256" key="8">
    <source>
        <dbReference type="ARBA" id="ARBA00022833"/>
    </source>
</evidence>
<dbReference type="Pfam" id="PF12169">
    <property type="entry name" value="DNA_pol3_gamma3"/>
    <property type="match status" value="1"/>
</dbReference>
<dbReference type="EMBL" id="QCZG01000012">
    <property type="protein sequence ID" value="PWA12094.1"/>
    <property type="molecule type" value="Genomic_DNA"/>
</dbReference>
<keyword evidence="5" id="KW-0235">DNA replication</keyword>
<dbReference type="EC" id="2.7.7.7" evidence="2"/>
<evidence type="ECO:0000256" key="9">
    <source>
        <dbReference type="ARBA" id="ARBA00022840"/>
    </source>
</evidence>
<dbReference type="GO" id="GO:0005524">
    <property type="term" value="F:ATP binding"/>
    <property type="evidence" value="ECO:0007669"/>
    <property type="project" value="UniProtKB-KW"/>
</dbReference>
<evidence type="ECO:0000256" key="5">
    <source>
        <dbReference type="ARBA" id="ARBA00022705"/>
    </source>
</evidence>
<organism evidence="14 15">
    <name type="scientific">Pueribacillus theae</name>
    <dbReference type="NCBI Taxonomy" id="2171751"/>
    <lineage>
        <taxon>Bacteria</taxon>
        <taxon>Bacillati</taxon>
        <taxon>Bacillota</taxon>
        <taxon>Bacilli</taxon>
        <taxon>Bacillales</taxon>
        <taxon>Bacillaceae</taxon>
        <taxon>Pueribacillus</taxon>
    </lineage>
</organism>
<keyword evidence="15" id="KW-1185">Reference proteome</keyword>
<keyword evidence="9" id="KW-0067">ATP-binding</keyword>
<dbReference type="RefSeq" id="WP_116554287.1">
    <property type="nucleotide sequence ID" value="NZ_QCZG01000012.1"/>
</dbReference>
<feature type="domain" description="AAA+ ATPase" evidence="13">
    <location>
        <begin position="37"/>
        <end position="179"/>
    </location>
</feature>
<evidence type="ECO:0000259" key="13">
    <source>
        <dbReference type="SMART" id="SM00382"/>
    </source>
</evidence>
<dbReference type="InterPro" id="IPR038454">
    <property type="entry name" value="DnaA_N_sf"/>
</dbReference>
<evidence type="ECO:0000256" key="4">
    <source>
        <dbReference type="ARBA" id="ARBA00022695"/>
    </source>
</evidence>
<dbReference type="InterPro" id="IPR027417">
    <property type="entry name" value="P-loop_NTPase"/>
</dbReference>
<evidence type="ECO:0000256" key="7">
    <source>
        <dbReference type="ARBA" id="ARBA00022741"/>
    </source>
</evidence>
<evidence type="ECO:0000256" key="11">
    <source>
        <dbReference type="ARBA" id="ARBA00049244"/>
    </source>
</evidence>
<keyword evidence="6" id="KW-0479">Metal-binding</keyword>
<dbReference type="GO" id="GO:0006261">
    <property type="term" value="P:DNA-templated DNA replication"/>
    <property type="evidence" value="ECO:0007669"/>
    <property type="project" value="TreeGrafter"/>
</dbReference>
<comment type="similarity">
    <text evidence="1">Belongs to the DnaX/STICHEL family.</text>
</comment>
<dbReference type="CDD" id="cd18137">
    <property type="entry name" value="HLD_clamp_pol_III_gamma_tau"/>
    <property type="match status" value="1"/>
</dbReference>
<dbReference type="Pfam" id="PF20964">
    <property type="entry name" value="DnaX_C"/>
    <property type="match status" value="1"/>
</dbReference>
<dbReference type="CDD" id="cd00009">
    <property type="entry name" value="AAA"/>
    <property type="match status" value="1"/>
</dbReference>
<dbReference type="Pfam" id="PF13177">
    <property type="entry name" value="DNA_pol3_delta2"/>
    <property type="match status" value="1"/>
</dbReference>
<feature type="region of interest" description="Disordered" evidence="12">
    <location>
        <begin position="389"/>
        <end position="422"/>
    </location>
</feature>
<evidence type="ECO:0000256" key="2">
    <source>
        <dbReference type="ARBA" id="ARBA00012417"/>
    </source>
</evidence>
<protein>
    <recommendedName>
        <fullName evidence="2">DNA-directed DNA polymerase</fullName>
        <ecNumber evidence="2">2.7.7.7</ecNumber>
    </recommendedName>
</protein>
<dbReference type="FunFam" id="1.10.8.60:FF:000013">
    <property type="entry name" value="DNA polymerase III subunit gamma/tau"/>
    <property type="match status" value="1"/>
</dbReference>
<dbReference type="InterPro" id="IPR008921">
    <property type="entry name" value="DNA_pol3_clamp-load_cplx_C"/>
</dbReference>
<dbReference type="SUPFAM" id="SSF52540">
    <property type="entry name" value="P-loop containing nucleoside triphosphate hydrolases"/>
    <property type="match status" value="1"/>
</dbReference>
<keyword evidence="4" id="KW-0548">Nucleotidyltransferase</keyword>
<evidence type="ECO:0000256" key="3">
    <source>
        <dbReference type="ARBA" id="ARBA00022679"/>
    </source>
</evidence>
<dbReference type="Gene3D" id="1.10.8.60">
    <property type="match status" value="1"/>
</dbReference>
<dbReference type="InterPro" id="IPR003593">
    <property type="entry name" value="AAA+_ATPase"/>
</dbReference>
<keyword evidence="7" id="KW-0547">Nucleotide-binding</keyword>
<feature type="region of interest" description="Disordered" evidence="12">
    <location>
        <begin position="524"/>
        <end position="544"/>
    </location>
</feature>
<dbReference type="NCBIfam" id="NF004046">
    <property type="entry name" value="PRK05563.1"/>
    <property type="match status" value="1"/>
</dbReference>